<organism evidence="3">
    <name type="scientific">Aedes albopictus</name>
    <name type="common">Asian tiger mosquito</name>
    <name type="synonym">Stegomyia albopicta</name>
    <dbReference type="NCBI Taxonomy" id="7160"/>
    <lineage>
        <taxon>Eukaryota</taxon>
        <taxon>Metazoa</taxon>
        <taxon>Ecdysozoa</taxon>
        <taxon>Arthropoda</taxon>
        <taxon>Hexapoda</taxon>
        <taxon>Insecta</taxon>
        <taxon>Pterygota</taxon>
        <taxon>Neoptera</taxon>
        <taxon>Endopterygota</taxon>
        <taxon>Diptera</taxon>
        <taxon>Nematocera</taxon>
        <taxon>Culicoidea</taxon>
        <taxon>Culicidae</taxon>
        <taxon>Culicinae</taxon>
        <taxon>Aedini</taxon>
        <taxon>Aedes</taxon>
        <taxon>Stegomyia</taxon>
    </lineage>
</organism>
<feature type="signal peptide" evidence="2">
    <location>
        <begin position="1"/>
        <end position="22"/>
    </location>
</feature>
<evidence type="ECO:0000256" key="2">
    <source>
        <dbReference type="SAM" id="SignalP"/>
    </source>
</evidence>
<feature type="region of interest" description="Disordered" evidence="1">
    <location>
        <begin position="28"/>
        <end position="115"/>
    </location>
</feature>
<feature type="chain" id="PRO_5001518889" evidence="2">
    <location>
        <begin position="23"/>
        <end position="115"/>
    </location>
</feature>
<evidence type="ECO:0000256" key="1">
    <source>
        <dbReference type="SAM" id="MobiDB-lite"/>
    </source>
</evidence>
<name>A0A023ED89_AEDAL</name>
<protein>
    <submittedName>
        <fullName evidence="3">Putative secreted protein</fullName>
    </submittedName>
</protein>
<accession>A0A023ED89</accession>
<keyword evidence="2" id="KW-0732">Signal</keyword>
<evidence type="ECO:0000313" key="3">
    <source>
        <dbReference type="EMBL" id="JAC07408.1"/>
    </source>
</evidence>
<dbReference type="VEuPathDB" id="VectorBase:AALF015322"/>
<dbReference type="EMBL" id="GAPW01006190">
    <property type="protein sequence ID" value="JAC07408.1"/>
    <property type="molecule type" value="mRNA"/>
</dbReference>
<reference evidence="3" key="1">
    <citation type="journal article" date="2014" name="PLoS Negl. Trop. Dis.">
        <title>Identification and characterization of seminal fluid proteins in the Asian tiger mosquito, Aedes albopictus.</title>
        <authorList>
            <person name="Boes K.E."/>
            <person name="Ribeiro J.M."/>
            <person name="Wong A."/>
            <person name="Harrington L.C."/>
            <person name="Wolfner M.F."/>
            <person name="Sirot L.K."/>
        </authorList>
    </citation>
    <scope>NUCLEOTIDE SEQUENCE</scope>
    <source>
        <tissue evidence="3">Reproductive organs</tissue>
    </source>
</reference>
<feature type="compositionally biased region" description="Acidic residues" evidence="1">
    <location>
        <begin position="64"/>
        <end position="76"/>
    </location>
</feature>
<sequence>MSSKVVLLASVAIASLLLLAEANDGIKLTEFQSPEIRNPARVRSSGSSVHAPQPDPEGPKPEIPEPEGPEPDVPEPEDPKPEGPSISENHAEVHESNTNVETEQQHIETPQQSIN</sequence>
<feature type="compositionally biased region" description="Polar residues" evidence="1">
    <location>
        <begin position="96"/>
        <end position="115"/>
    </location>
</feature>
<dbReference type="AlphaFoldDB" id="A0A023ED89"/>
<proteinExistence type="evidence at transcript level"/>